<dbReference type="EMBL" id="MLJW01006756">
    <property type="protein sequence ID" value="OIQ66216.1"/>
    <property type="molecule type" value="Genomic_DNA"/>
</dbReference>
<reference evidence="1" key="1">
    <citation type="submission" date="2016-10" db="EMBL/GenBank/DDBJ databases">
        <title>Sequence of Gallionella enrichment culture.</title>
        <authorList>
            <person name="Poehlein A."/>
            <person name="Muehling M."/>
            <person name="Daniel R."/>
        </authorList>
    </citation>
    <scope>NUCLEOTIDE SEQUENCE</scope>
</reference>
<name>A0A1J5P655_9ZZZZ</name>
<accession>A0A1J5P655</accession>
<evidence type="ECO:0000313" key="1">
    <source>
        <dbReference type="EMBL" id="OIQ66216.1"/>
    </source>
</evidence>
<comment type="caution">
    <text evidence="1">The sequence shown here is derived from an EMBL/GenBank/DDBJ whole genome shotgun (WGS) entry which is preliminary data.</text>
</comment>
<dbReference type="AlphaFoldDB" id="A0A1J5P655"/>
<organism evidence="1">
    <name type="scientific">mine drainage metagenome</name>
    <dbReference type="NCBI Taxonomy" id="410659"/>
    <lineage>
        <taxon>unclassified sequences</taxon>
        <taxon>metagenomes</taxon>
        <taxon>ecological metagenomes</taxon>
    </lineage>
</organism>
<proteinExistence type="predicted"/>
<protein>
    <submittedName>
        <fullName evidence="1">Uncharacterized protein</fullName>
    </submittedName>
</protein>
<sequence length="252" mass="27377">MGPTHVTQLKKPVVSLLLDTAKKNQKTVMTISSLAIVDGNTSKKTGTSIDNNINDSTSYFINKRKVTKADFFNFNLAPNNIATINIEGKNSSTHSVYVVTKDDHDILLSPTVHGYFIAKPVQSINTSQRIKRDSILLAPKPITTTFKSKSGSITNNILTTNGTALRNNGDNTSEQPLNQSVTESIKTDPLSEVLIIVDGKETTKKDLQTLLNAGVLETGLLNGTDDHAMIDKYGDKAKKGVFIGTTKKAKMK</sequence>
<gene>
    <name evidence="1" type="ORF">GALL_522170</name>
</gene>